<comment type="subcellular location">
    <subcellularLocation>
        <location evidence="4">Endoplasmic reticulum membrane</location>
        <topology evidence="4">Peripheral membrane protein</topology>
    </subcellularLocation>
    <subcellularLocation>
        <location evidence="3">Microsome membrane</location>
        <topology evidence="3">Peripheral membrane protein</topology>
    </subcellularLocation>
</comment>
<dbReference type="EMBL" id="CAKOGL010000030">
    <property type="protein sequence ID" value="CAH2107744.1"/>
    <property type="molecule type" value="Genomic_DNA"/>
</dbReference>
<evidence type="ECO:0000256" key="15">
    <source>
        <dbReference type="RuleBase" id="RU000461"/>
    </source>
</evidence>
<evidence type="ECO:0000256" key="2">
    <source>
        <dbReference type="ARBA" id="ARBA00003690"/>
    </source>
</evidence>
<evidence type="ECO:0008006" key="18">
    <source>
        <dbReference type="Google" id="ProtNLM"/>
    </source>
</evidence>
<evidence type="ECO:0000256" key="14">
    <source>
        <dbReference type="PIRSR" id="PIRSR602401-1"/>
    </source>
</evidence>
<keyword evidence="13" id="KW-0472">Membrane</keyword>
<keyword evidence="8" id="KW-0256">Endoplasmic reticulum</keyword>
<feature type="binding site" description="axial binding residue" evidence="14">
    <location>
        <position position="453"/>
    </location>
    <ligand>
        <name>heme</name>
        <dbReference type="ChEBI" id="CHEBI:30413"/>
    </ligand>
    <ligandPart>
        <name>Fe</name>
        <dbReference type="ChEBI" id="CHEBI:18248"/>
    </ligandPart>
</feature>
<keyword evidence="7 14" id="KW-0479">Metal-binding</keyword>
<sequence length="518" mass="60181">MILQFLFIVSVILFIVDRWKPRKFLKLHNDVGNYFTYWPIFGNSLNFTGTSEELMNTFIQLTIQAYDRVHKATSIWIMSKIFVIISDADQAALVLESALEKKYVHNYVKDLFGNGSIFAPVRHWHRRRKILESTFTQKYVNNCVKIFERQSKKIAELIEPRVGKGDFSCFDYISHSALGSFCKTMFGVDVDSQRETVHIFLNALTDFCKITTARLFQPWLNIDFIYKLREKQDNNIRIINNFIDNLISIKKSSVEEGNEKIGETNKEEECDRANKRNSDKANFKTISELVIKKSTEIDKEYTDEELREESVALALAVETSSIGTSFVFLLLSQHQNVQDSVYKEIREVLGETEKPLQSKDLLNLKYTTAVIKETLRLYPPVPLIMRYCENDLELPSGLVLPEGCNAIINIWGIQRNRDHWGEDASEFNPDRFMSERVLKPNAFMAFSYGSRNCIGQQYAMLSITTTLVILLRRYRFKPATNFKYNKNNPIRLSLDLMMKHDDNFILQVENRINSNCNS</sequence>
<evidence type="ECO:0000256" key="5">
    <source>
        <dbReference type="ARBA" id="ARBA00010617"/>
    </source>
</evidence>
<keyword evidence="11 14" id="KW-0408">Iron</keyword>
<keyword evidence="10 15" id="KW-0560">Oxidoreductase</keyword>
<dbReference type="PANTHER" id="PTHR24291">
    <property type="entry name" value="CYTOCHROME P450 FAMILY 4"/>
    <property type="match status" value="1"/>
</dbReference>
<dbReference type="PRINTS" id="PR00385">
    <property type="entry name" value="P450"/>
</dbReference>
<dbReference type="InterPro" id="IPR050196">
    <property type="entry name" value="Cytochrome_P450_Monoox"/>
</dbReference>
<comment type="similarity">
    <text evidence="5 15">Belongs to the cytochrome P450 family.</text>
</comment>
<dbReference type="InterPro" id="IPR017972">
    <property type="entry name" value="Cyt_P450_CS"/>
</dbReference>
<evidence type="ECO:0000313" key="16">
    <source>
        <dbReference type="EMBL" id="CAH2107744.1"/>
    </source>
</evidence>
<dbReference type="GO" id="GO:0005506">
    <property type="term" value="F:iron ion binding"/>
    <property type="evidence" value="ECO:0007669"/>
    <property type="project" value="InterPro"/>
</dbReference>
<dbReference type="GO" id="GO:0004497">
    <property type="term" value="F:monooxygenase activity"/>
    <property type="evidence" value="ECO:0007669"/>
    <property type="project" value="UniProtKB-KW"/>
</dbReference>
<dbReference type="Proteomes" id="UP001153954">
    <property type="component" value="Unassembled WGS sequence"/>
</dbReference>
<dbReference type="GO" id="GO:0016705">
    <property type="term" value="F:oxidoreductase activity, acting on paired donors, with incorporation or reduction of molecular oxygen"/>
    <property type="evidence" value="ECO:0007669"/>
    <property type="project" value="InterPro"/>
</dbReference>
<evidence type="ECO:0000256" key="4">
    <source>
        <dbReference type="ARBA" id="ARBA00004406"/>
    </source>
</evidence>
<proteinExistence type="inferred from homology"/>
<dbReference type="GO" id="GO:0020037">
    <property type="term" value="F:heme binding"/>
    <property type="evidence" value="ECO:0007669"/>
    <property type="project" value="InterPro"/>
</dbReference>
<evidence type="ECO:0000313" key="17">
    <source>
        <dbReference type="Proteomes" id="UP001153954"/>
    </source>
</evidence>
<evidence type="ECO:0000256" key="12">
    <source>
        <dbReference type="ARBA" id="ARBA00023033"/>
    </source>
</evidence>
<name>A0AAU9V8E6_EUPED</name>
<evidence type="ECO:0000256" key="7">
    <source>
        <dbReference type="ARBA" id="ARBA00022723"/>
    </source>
</evidence>
<dbReference type="PROSITE" id="PS00086">
    <property type="entry name" value="CYTOCHROME_P450"/>
    <property type="match status" value="1"/>
</dbReference>
<dbReference type="Gene3D" id="1.10.630.10">
    <property type="entry name" value="Cytochrome P450"/>
    <property type="match status" value="1"/>
</dbReference>
<protein>
    <recommendedName>
        <fullName evidence="18">Cytochrome P450</fullName>
    </recommendedName>
</protein>
<gene>
    <name evidence="16" type="ORF">EEDITHA_LOCUS21745</name>
</gene>
<dbReference type="SUPFAM" id="SSF48264">
    <property type="entry name" value="Cytochrome P450"/>
    <property type="match status" value="1"/>
</dbReference>
<evidence type="ECO:0000256" key="11">
    <source>
        <dbReference type="ARBA" id="ARBA00023004"/>
    </source>
</evidence>
<comment type="function">
    <text evidence="2">May be involved in the metabolism of insect hormones and in the breakdown of synthetic insecticides.</text>
</comment>
<dbReference type="InterPro" id="IPR001128">
    <property type="entry name" value="Cyt_P450"/>
</dbReference>
<keyword evidence="12 15" id="KW-0503">Monooxygenase</keyword>
<evidence type="ECO:0000256" key="6">
    <source>
        <dbReference type="ARBA" id="ARBA00022617"/>
    </source>
</evidence>
<comment type="cofactor">
    <cofactor evidence="1 14">
        <name>heme</name>
        <dbReference type="ChEBI" id="CHEBI:30413"/>
    </cofactor>
</comment>
<dbReference type="InterPro" id="IPR036396">
    <property type="entry name" value="Cyt_P450_sf"/>
</dbReference>
<accession>A0AAU9V8E6</accession>
<reference evidence="16" key="1">
    <citation type="submission" date="2022-03" db="EMBL/GenBank/DDBJ databases">
        <authorList>
            <person name="Tunstrom K."/>
        </authorList>
    </citation>
    <scope>NUCLEOTIDE SEQUENCE</scope>
</reference>
<comment type="caution">
    <text evidence="16">The sequence shown here is derived from an EMBL/GenBank/DDBJ whole genome shotgun (WGS) entry which is preliminary data.</text>
</comment>
<dbReference type="Pfam" id="PF00067">
    <property type="entry name" value="p450"/>
    <property type="match status" value="1"/>
</dbReference>
<evidence type="ECO:0000256" key="8">
    <source>
        <dbReference type="ARBA" id="ARBA00022824"/>
    </source>
</evidence>
<evidence type="ECO:0000256" key="10">
    <source>
        <dbReference type="ARBA" id="ARBA00023002"/>
    </source>
</evidence>
<keyword evidence="6 14" id="KW-0349">Heme</keyword>
<keyword evidence="17" id="KW-1185">Reference proteome</keyword>
<evidence type="ECO:0000256" key="13">
    <source>
        <dbReference type="ARBA" id="ARBA00023136"/>
    </source>
</evidence>
<dbReference type="InterPro" id="IPR002401">
    <property type="entry name" value="Cyt_P450_E_grp-I"/>
</dbReference>
<keyword evidence="9" id="KW-0492">Microsome</keyword>
<dbReference type="PANTHER" id="PTHR24291:SF189">
    <property type="entry name" value="CYTOCHROME P450 4C3-RELATED"/>
    <property type="match status" value="1"/>
</dbReference>
<dbReference type="GO" id="GO:0005789">
    <property type="term" value="C:endoplasmic reticulum membrane"/>
    <property type="evidence" value="ECO:0007669"/>
    <property type="project" value="UniProtKB-SubCell"/>
</dbReference>
<evidence type="ECO:0000256" key="1">
    <source>
        <dbReference type="ARBA" id="ARBA00001971"/>
    </source>
</evidence>
<organism evidence="16 17">
    <name type="scientific">Euphydryas editha</name>
    <name type="common">Edith's checkerspot</name>
    <dbReference type="NCBI Taxonomy" id="104508"/>
    <lineage>
        <taxon>Eukaryota</taxon>
        <taxon>Metazoa</taxon>
        <taxon>Ecdysozoa</taxon>
        <taxon>Arthropoda</taxon>
        <taxon>Hexapoda</taxon>
        <taxon>Insecta</taxon>
        <taxon>Pterygota</taxon>
        <taxon>Neoptera</taxon>
        <taxon>Endopterygota</taxon>
        <taxon>Lepidoptera</taxon>
        <taxon>Glossata</taxon>
        <taxon>Ditrysia</taxon>
        <taxon>Papilionoidea</taxon>
        <taxon>Nymphalidae</taxon>
        <taxon>Nymphalinae</taxon>
        <taxon>Euphydryas</taxon>
    </lineage>
</organism>
<evidence type="ECO:0000256" key="9">
    <source>
        <dbReference type="ARBA" id="ARBA00022848"/>
    </source>
</evidence>
<dbReference type="PRINTS" id="PR00463">
    <property type="entry name" value="EP450I"/>
</dbReference>
<evidence type="ECO:0000256" key="3">
    <source>
        <dbReference type="ARBA" id="ARBA00004174"/>
    </source>
</evidence>
<dbReference type="AlphaFoldDB" id="A0AAU9V8E6"/>